<evidence type="ECO:0000313" key="1">
    <source>
        <dbReference type="EMBL" id="AJF06120.1"/>
    </source>
</evidence>
<dbReference type="EMBL" id="CP010311">
    <property type="protein sequence ID" value="AJF06120.1"/>
    <property type="molecule type" value="Genomic_DNA"/>
</dbReference>
<dbReference type="OrthoDB" id="5405793at2"/>
<dbReference type="Proteomes" id="UP000035036">
    <property type="component" value="Chromosome"/>
</dbReference>
<organism evidence="1 2">
    <name type="scientific">Geoalkalibacter subterraneus</name>
    <dbReference type="NCBI Taxonomy" id="483547"/>
    <lineage>
        <taxon>Bacteria</taxon>
        <taxon>Pseudomonadati</taxon>
        <taxon>Thermodesulfobacteriota</taxon>
        <taxon>Desulfuromonadia</taxon>
        <taxon>Desulfuromonadales</taxon>
        <taxon>Geoalkalibacteraceae</taxon>
        <taxon>Geoalkalibacter</taxon>
    </lineage>
</organism>
<name>A0A0B5FPY4_9BACT</name>
<reference evidence="1 2" key="1">
    <citation type="journal article" date="2015" name="Genome Announc.">
        <title>Genomes of Geoalkalibacter ferrihydriticus Z-0531T and Geoalkalibacter subterraneus Red1T, Two Haloalkaliphilic Metal-Reducing Deltaproteobacteria.</title>
        <authorList>
            <person name="Badalamenti J.P."/>
            <person name="Krajmalnik-Brown R."/>
            <person name="Torres C.I."/>
            <person name="Bond D.R."/>
        </authorList>
    </citation>
    <scope>NUCLEOTIDE SEQUENCE [LARGE SCALE GENOMIC DNA]</scope>
    <source>
        <strain evidence="1 2">Red1</strain>
    </source>
</reference>
<dbReference type="STRING" id="483547.GSUB_05445"/>
<gene>
    <name evidence="1" type="ORF">GSUB_05445</name>
</gene>
<protein>
    <recommendedName>
        <fullName evidence="3">Gp5/Type VI secretion system Vgr protein OB-fold domain-containing protein</fullName>
    </recommendedName>
</protein>
<dbReference type="HOGENOM" id="CLU_1823526_0_0_7"/>
<accession>A0A0B5FPY4</accession>
<dbReference type="AlphaFoldDB" id="A0A0B5FPY4"/>
<keyword evidence="2" id="KW-1185">Reference proteome</keyword>
<sequence length="144" mass="15477">MTNTVVRFRESRVEAEDICSVATVVEAEQGQALSVMLADGQVLDVHGHLSEVSVLNARDQVLVQRTAVGLVVTGRLRADGESACPLVQERNGRFILDAAAGICLQAGDARIELTPDGRIHVDGREIYNIASGRVRLQGTTVEIN</sequence>
<proteinExistence type="predicted"/>
<evidence type="ECO:0008006" key="3">
    <source>
        <dbReference type="Google" id="ProtNLM"/>
    </source>
</evidence>
<dbReference type="KEGG" id="gsb:GSUB_05445"/>
<dbReference type="RefSeq" id="WP_040199610.1">
    <property type="nucleotide sequence ID" value="NZ_CP010311.1"/>
</dbReference>
<evidence type="ECO:0000313" key="2">
    <source>
        <dbReference type="Proteomes" id="UP000035036"/>
    </source>
</evidence>